<keyword evidence="5" id="KW-0812">Transmembrane</keyword>
<dbReference type="EMBL" id="JH687817">
    <property type="protein sequence ID" value="EJD39086.1"/>
    <property type="molecule type" value="Genomic_DNA"/>
</dbReference>
<dbReference type="Proteomes" id="UP000006514">
    <property type="component" value="Unassembled WGS sequence"/>
</dbReference>
<keyword evidence="5" id="KW-0472">Membrane</keyword>
<dbReference type="PROSITE" id="PS01360">
    <property type="entry name" value="ZF_MYND_1"/>
    <property type="match status" value="1"/>
</dbReference>
<dbReference type="Gene3D" id="6.10.140.2220">
    <property type="match status" value="1"/>
</dbReference>
<dbReference type="InParanoid" id="J0WX57"/>
<evidence type="ECO:0000256" key="1">
    <source>
        <dbReference type="ARBA" id="ARBA00022723"/>
    </source>
</evidence>
<gene>
    <name evidence="7" type="ORF">AURDEDRAFT_128526</name>
</gene>
<evidence type="ECO:0000313" key="8">
    <source>
        <dbReference type="Proteomes" id="UP000006514"/>
    </source>
</evidence>
<dbReference type="AlphaFoldDB" id="J0WX57"/>
<evidence type="ECO:0000313" key="7">
    <source>
        <dbReference type="EMBL" id="EJD39086.1"/>
    </source>
</evidence>
<feature type="transmembrane region" description="Helical" evidence="5">
    <location>
        <begin position="367"/>
        <end position="386"/>
    </location>
</feature>
<evidence type="ECO:0000256" key="5">
    <source>
        <dbReference type="SAM" id="Phobius"/>
    </source>
</evidence>
<dbReference type="PROSITE" id="PS50865">
    <property type="entry name" value="ZF_MYND_2"/>
    <property type="match status" value="1"/>
</dbReference>
<protein>
    <recommendedName>
        <fullName evidence="6">MYND-type domain-containing protein</fullName>
    </recommendedName>
</protein>
<proteinExistence type="predicted"/>
<dbReference type="eggNOG" id="ENOG502RZ3H">
    <property type="taxonomic scope" value="Eukaryota"/>
</dbReference>
<keyword evidence="2 4" id="KW-0863">Zinc-finger</keyword>
<keyword evidence="3" id="KW-0862">Zinc</keyword>
<evidence type="ECO:0000256" key="3">
    <source>
        <dbReference type="ARBA" id="ARBA00022833"/>
    </source>
</evidence>
<keyword evidence="5" id="KW-1133">Transmembrane helix</keyword>
<feature type="domain" description="MYND-type" evidence="6">
    <location>
        <begin position="201"/>
        <end position="241"/>
    </location>
</feature>
<dbReference type="GO" id="GO:0008270">
    <property type="term" value="F:zinc ion binding"/>
    <property type="evidence" value="ECO:0007669"/>
    <property type="project" value="UniProtKB-KW"/>
</dbReference>
<dbReference type="OrthoDB" id="432970at2759"/>
<name>J0WX57_AURST</name>
<organism evidence="7 8">
    <name type="scientific">Auricularia subglabra (strain TFB-10046 / SS5)</name>
    <name type="common">White-rot fungus</name>
    <name type="synonym">Auricularia delicata (strain TFB10046)</name>
    <dbReference type="NCBI Taxonomy" id="717982"/>
    <lineage>
        <taxon>Eukaryota</taxon>
        <taxon>Fungi</taxon>
        <taxon>Dikarya</taxon>
        <taxon>Basidiomycota</taxon>
        <taxon>Agaricomycotina</taxon>
        <taxon>Agaricomycetes</taxon>
        <taxon>Auriculariales</taxon>
        <taxon>Auriculariaceae</taxon>
        <taxon>Auricularia</taxon>
    </lineage>
</organism>
<reference evidence="8" key="1">
    <citation type="journal article" date="2012" name="Science">
        <title>The Paleozoic origin of enzymatic lignin decomposition reconstructed from 31 fungal genomes.</title>
        <authorList>
            <person name="Floudas D."/>
            <person name="Binder M."/>
            <person name="Riley R."/>
            <person name="Barry K."/>
            <person name="Blanchette R.A."/>
            <person name="Henrissat B."/>
            <person name="Martinez A.T."/>
            <person name="Otillar R."/>
            <person name="Spatafora J.W."/>
            <person name="Yadav J.S."/>
            <person name="Aerts A."/>
            <person name="Benoit I."/>
            <person name="Boyd A."/>
            <person name="Carlson A."/>
            <person name="Copeland A."/>
            <person name="Coutinho P.M."/>
            <person name="de Vries R.P."/>
            <person name="Ferreira P."/>
            <person name="Findley K."/>
            <person name="Foster B."/>
            <person name="Gaskell J."/>
            <person name="Glotzer D."/>
            <person name="Gorecki P."/>
            <person name="Heitman J."/>
            <person name="Hesse C."/>
            <person name="Hori C."/>
            <person name="Igarashi K."/>
            <person name="Jurgens J.A."/>
            <person name="Kallen N."/>
            <person name="Kersten P."/>
            <person name="Kohler A."/>
            <person name="Kuees U."/>
            <person name="Kumar T.K.A."/>
            <person name="Kuo A."/>
            <person name="LaButti K."/>
            <person name="Larrondo L.F."/>
            <person name="Lindquist E."/>
            <person name="Ling A."/>
            <person name="Lombard V."/>
            <person name="Lucas S."/>
            <person name="Lundell T."/>
            <person name="Martin R."/>
            <person name="McLaughlin D.J."/>
            <person name="Morgenstern I."/>
            <person name="Morin E."/>
            <person name="Murat C."/>
            <person name="Nagy L.G."/>
            <person name="Nolan M."/>
            <person name="Ohm R.A."/>
            <person name="Patyshakuliyeva A."/>
            <person name="Rokas A."/>
            <person name="Ruiz-Duenas F.J."/>
            <person name="Sabat G."/>
            <person name="Salamov A."/>
            <person name="Samejima M."/>
            <person name="Schmutz J."/>
            <person name="Slot J.C."/>
            <person name="St John F."/>
            <person name="Stenlid J."/>
            <person name="Sun H."/>
            <person name="Sun S."/>
            <person name="Syed K."/>
            <person name="Tsang A."/>
            <person name="Wiebenga A."/>
            <person name="Young D."/>
            <person name="Pisabarro A."/>
            <person name="Eastwood D.C."/>
            <person name="Martin F."/>
            <person name="Cullen D."/>
            <person name="Grigoriev I.V."/>
            <person name="Hibbett D.S."/>
        </authorList>
    </citation>
    <scope>NUCLEOTIDE SEQUENCE [LARGE SCALE GENOMIC DNA]</scope>
    <source>
        <strain evidence="8">TFB10046</strain>
    </source>
</reference>
<keyword evidence="1" id="KW-0479">Metal-binding</keyword>
<evidence type="ECO:0000256" key="2">
    <source>
        <dbReference type="ARBA" id="ARBA00022771"/>
    </source>
</evidence>
<evidence type="ECO:0000256" key="4">
    <source>
        <dbReference type="PROSITE-ProRule" id="PRU00134"/>
    </source>
</evidence>
<keyword evidence="8" id="KW-1185">Reference proteome</keyword>
<accession>J0WX57</accession>
<sequence length="389" mass="43555">MYQAKEILAAITTSCHHQILTREEQSEGFREVRRLCTESIALDATVSHGIINRALAHLKLNMYQEAVDDATWAEQVIRDGPQPLDDSSTISLANAIYYGAYLHASQDLVAGDQRVKKHLDILHGVLDDLKERFGDNLRAQQLQRIKDWDGYGYSVYELALLDEAGLPPWYGFVKDILKVVNGPEMEGPSKKSRAYYEASQCNNCWVAQSEVKLFLCGKCKAAKYCSKECQKVAWKDHKTHCKVAAANRQLLESSTEKVQPFANAAADLPESKSELHSLLQTWTNRHRPSLAAALVDALNLRSDPKAHISKSLFVMVDWVSGEKGKSQRFRVVSAVLQDLLAVPRLDGEGIAKTRENLDAAHRKRGGYGVAMMVIMCCFYATVWTRILST</sequence>
<dbReference type="KEGG" id="adl:AURDEDRAFT_128526"/>
<dbReference type="SUPFAM" id="SSF144232">
    <property type="entry name" value="HIT/MYND zinc finger-like"/>
    <property type="match status" value="1"/>
</dbReference>
<evidence type="ECO:0000259" key="6">
    <source>
        <dbReference type="PROSITE" id="PS50865"/>
    </source>
</evidence>
<dbReference type="InterPro" id="IPR002893">
    <property type="entry name" value="Znf_MYND"/>
</dbReference>
<dbReference type="Pfam" id="PF01753">
    <property type="entry name" value="zf-MYND"/>
    <property type="match status" value="1"/>
</dbReference>